<protein>
    <submittedName>
        <fullName evidence="2">KLLA0E21913p</fullName>
    </submittedName>
</protein>
<dbReference type="EMBL" id="CR382125">
    <property type="protein sequence ID" value="CAH00030.1"/>
    <property type="molecule type" value="Genomic_DNA"/>
</dbReference>
<keyword evidence="3" id="KW-1185">Reference proteome</keyword>
<dbReference type="GeneID" id="2894610"/>
<dbReference type="RefSeq" id="XP_454943.1">
    <property type="nucleotide sequence ID" value="XM_454943.1"/>
</dbReference>
<dbReference type="InParanoid" id="Q6CM96"/>
<name>Q6CM96_KLULA</name>
<proteinExistence type="predicted"/>
<dbReference type="AlphaFoldDB" id="Q6CM96"/>
<organism evidence="2 3">
    <name type="scientific">Kluyveromyces lactis (strain ATCC 8585 / CBS 2359 / DSM 70799 / NBRC 1267 / NRRL Y-1140 / WM37)</name>
    <name type="common">Yeast</name>
    <name type="synonym">Candida sphaerica</name>
    <dbReference type="NCBI Taxonomy" id="284590"/>
    <lineage>
        <taxon>Eukaryota</taxon>
        <taxon>Fungi</taxon>
        <taxon>Dikarya</taxon>
        <taxon>Ascomycota</taxon>
        <taxon>Saccharomycotina</taxon>
        <taxon>Saccharomycetes</taxon>
        <taxon>Saccharomycetales</taxon>
        <taxon>Saccharomycetaceae</taxon>
        <taxon>Kluyveromyces</taxon>
    </lineage>
</organism>
<dbReference type="Proteomes" id="UP000000598">
    <property type="component" value="Chromosome E"/>
</dbReference>
<feature type="compositionally biased region" description="Basic and acidic residues" evidence="1">
    <location>
        <begin position="28"/>
        <end position="48"/>
    </location>
</feature>
<reference evidence="2 3" key="1">
    <citation type="journal article" date="2004" name="Nature">
        <title>Genome evolution in yeasts.</title>
        <authorList>
            <consortium name="Genolevures"/>
            <person name="Dujon B."/>
            <person name="Sherman D."/>
            <person name="Fischer G."/>
            <person name="Durrens P."/>
            <person name="Casaregola S."/>
            <person name="Lafontaine I."/>
            <person name="de Montigny J."/>
            <person name="Marck C."/>
            <person name="Neuveglise C."/>
            <person name="Talla E."/>
            <person name="Goffard N."/>
            <person name="Frangeul L."/>
            <person name="Aigle M."/>
            <person name="Anthouard V."/>
            <person name="Babour A."/>
            <person name="Barbe V."/>
            <person name="Barnay S."/>
            <person name="Blanchin S."/>
            <person name="Beckerich J.M."/>
            <person name="Beyne E."/>
            <person name="Bleykasten C."/>
            <person name="Boisrame A."/>
            <person name="Boyer J."/>
            <person name="Cattolico L."/>
            <person name="Confanioleri F."/>
            <person name="de Daruvar A."/>
            <person name="Despons L."/>
            <person name="Fabre E."/>
            <person name="Fairhead C."/>
            <person name="Ferry-Dumazet H."/>
            <person name="Groppi A."/>
            <person name="Hantraye F."/>
            <person name="Hennequin C."/>
            <person name="Jauniaux N."/>
            <person name="Joyet P."/>
            <person name="Kachouri R."/>
            <person name="Kerrest A."/>
            <person name="Koszul R."/>
            <person name="Lemaire M."/>
            <person name="Lesur I."/>
            <person name="Ma L."/>
            <person name="Muller H."/>
            <person name="Nicaud J.M."/>
            <person name="Nikolski M."/>
            <person name="Oztas S."/>
            <person name="Ozier-Kalogeropoulos O."/>
            <person name="Pellenz S."/>
            <person name="Potier S."/>
            <person name="Richard G.F."/>
            <person name="Straub M.L."/>
            <person name="Suleau A."/>
            <person name="Swennene D."/>
            <person name="Tekaia F."/>
            <person name="Wesolowski-Louvel M."/>
            <person name="Westhof E."/>
            <person name="Wirth B."/>
            <person name="Zeniou-Meyer M."/>
            <person name="Zivanovic I."/>
            <person name="Bolotin-Fukuhara M."/>
            <person name="Thierry A."/>
            <person name="Bouchier C."/>
            <person name="Caudron B."/>
            <person name="Scarpelli C."/>
            <person name="Gaillardin C."/>
            <person name="Weissenbach J."/>
            <person name="Wincker P."/>
            <person name="Souciet J.L."/>
        </authorList>
    </citation>
    <scope>NUCLEOTIDE SEQUENCE [LARGE SCALE GENOMIC DNA]</scope>
    <source>
        <strain evidence="3">ATCC 8585 / CBS 2359 / DSM 70799 / NBRC 1267 / NRRL Y-1140 / WM37</strain>
    </source>
</reference>
<dbReference type="HOGENOM" id="CLU_584025_0_0_1"/>
<feature type="region of interest" description="Disordered" evidence="1">
    <location>
        <begin position="28"/>
        <end position="55"/>
    </location>
</feature>
<dbReference type="KEGG" id="kla:KLLA0_E21913g"/>
<accession>Q6CM96</accession>
<dbReference type="eggNOG" id="ENOG502RC7S">
    <property type="taxonomic scope" value="Eukaryota"/>
</dbReference>
<sequence length="468" mass="53742">METLLEKDLPEGKEERIRLALDFIREQHSKEGTDNSEHDIKPKKDVLKPSKYGKKRKPTIRQIALHFQIPKSTLYDRMKADQGQKRQRTITKANAAGGQSDEISDENNEHDLQMQLRNQTTRTYSHLSQMRFSPEAESDMVRNMQGYVLAYGNLPLISDLRECIPSTTRAVHLGNKWITGFIRRHGEETVYGMTGEGVLNAKFKDFRQWKNKFSQLHDLFLRCLQSKLKRCHQFYYICKYVPHGSNEANKMIFFALKVKIQQVNAGTEKDVTISLLCEPITRELSPISPEEAKEQFLQDLNSILKRIDANSTDLVVLEGLTQTEHWDWSQCLELVKTHKLNGKLYTVPWGNDLLTNCLNKDNNIAVTFEKITQDSNSAVATKDMVNFTSVSVMLKEIITNATPLPAVAINNSRTQRDAIRQLIRTISENESRLYREIHDPDARVTLCNIFNQARLLEESLSTCAVELT</sequence>
<dbReference type="PaxDb" id="284590-Q6CM96"/>
<gene>
    <name evidence="2" type="ORF">KLLA0_E21913g</name>
</gene>
<evidence type="ECO:0000313" key="3">
    <source>
        <dbReference type="Proteomes" id="UP000000598"/>
    </source>
</evidence>
<evidence type="ECO:0000256" key="1">
    <source>
        <dbReference type="SAM" id="MobiDB-lite"/>
    </source>
</evidence>
<evidence type="ECO:0000313" key="2">
    <source>
        <dbReference type="EMBL" id="CAH00030.1"/>
    </source>
</evidence>
<feature type="region of interest" description="Disordered" evidence="1">
    <location>
        <begin position="81"/>
        <end position="107"/>
    </location>
</feature>